<dbReference type="Pfam" id="PF08238">
    <property type="entry name" value="Sel1"/>
    <property type="match status" value="3"/>
</dbReference>
<dbReference type="SMART" id="SM00671">
    <property type="entry name" value="SEL1"/>
    <property type="match status" value="3"/>
</dbReference>
<dbReference type="InterPro" id="IPR050767">
    <property type="entry name" value="Sel1_AlgK"/>
</dbReference>
<feature type="compositionally biased region" description="Polar residues" evidence="1">
    <location>
        <begin position="330"/>
        <end position="339"/>
    </location>
</feature>
<organism evidence="2 3">
    <name type="scientific">Parachitinimonas caeni</name>
    <dbReference type="NCBI Taxonomy" id="3031301"/>
    <lineage>
        <taxon>Bacteria</taxon>
        <taxon>Pseudomonadati</taxon>
        <taxon>Pseudomonadota</taxon>
        <taxon>Betaproteobacteria</taxon>
        <taxon>Neisseriales</taxon>
        <taxon>Chitinibacteraceae</taxon>
        <taxon>Parachitinimonas</taxon>
    </lineage>
</organism>
<accession>A0ABT7DWT6</accession>
<evidence type="ECO:0000313" key="3">
    <source>
        <dbReference type="Proteomes" id="UP001172778"/>
    </source>
</evidence>
<dbReference type="InterPro" id="IPR006597">
    <property type="entry name" value="Sel1-like"/>
</dbReference>
<gene>
    <name evidence="2" type="ORF">PZA18_09505</name>
</gene>
<reference evidence="2" key="1">
    <citation type="submission" date="2023-03" db="EMBL/GenBank/DDBJ databases">
        <title>Chitinimonas shenzhenensis gen. nov., sp. nov., a novel member of family Burkholderiaceae isolated from activated sludge collected in Shen Zhen, China.</title>
        <authorList>
            <person name="Wang X."/>
        </authorList>
    </citation>
    <scope>NUCLEOTIDE SEQUENCE</scope>
    <source>
        <strain evidence="2">DQS-5</strain>
    </source>
</reference>
<dbReference type="PANTHER" id="PTHR11102:SF160">
    <property type="entry name" value="ERAD-ASSOCIATED E3 UBIQUITIN-PROTEIN LIGASE COMPONENT HRD3"/>
    <property type="match status" value="1"/>
</dbReference>
<dbReference type="Gene3D" id="1.25.40.10">
    <property type="entry name" value="Tetratricopeptide repeat domain"/>
    <property type="match status" value="1"/>
</dbReference>
<dbReference type="EMBL" id="JARRAF010000008">
    <property type="protein sequence ID" value="MDK2124284.1"/>
    <property type="molecule type" value="Genomic_DNA"/>
</dbReference>
<evidence type="ECO:0000313" key="2">
    <source>
        <dbReference type="EMBL" id="MDK2124284.1"/>
    </source>
</evidence>
<comment type="caution">
    <text evidence="2">The sequence shown here is derived from an EMBL/GenBank/DDBJ whole genome shotgun (WGS) entry which is preliminary data.</text>
</comment>
<keyword evidence="3" id="KW-1185">Reference proteome</keyword>
<dbReference type="RefSeq" id="WP_284100592.1">
    <property type="nucleotide sequence ID" value="NZ_JARRAF010000008.1"/>
</dbReference>
<sequence length="578" mass="64044">MTKHGEPVGTADRLVQLEKFLSSKETERWCKILGPYYPAADYWLSHEARILQEFQRDQRYAARFIAVDLDRRLLVGEADGHPLTHWLSCPTGALDHPFQKSSDLIRLIKATCKMLQRFADVGLVHGGLRPDILILRLNAQQEIDFDSLKVIDFSVARSPLHRVEKPPFIDVDCADAAYLSPAAKEAINQDWARFAKLCGEPGKRSWYEISDTAKRQYDSVLLPDLAYNSLDWRCDLYALAHWFRQISLHRLDYFKDSHQEALPALLKRMQKPVWQGGFSSLDSCLRALDSFELDPAPSKVETQPQTVAVTTMHPLPVLHSIQLSPGTTKIDATQASSPKPRQPAGRREPAGSSGKWLGIFAGMAIAGIAAWSLLKPKPVVSRPQPMVTPPVQPSAVDAPASAPAITEVPASAADTSSSSKPEDFKSDSLEEIRAAAEAGNASAQTKLGLRYRNGQGLTQDNEEAVKWYRKAAEQNHPDAQAYLGFMYMSGRGVKRDDAAAFRWSLKGAEQGSTIGQYNLGLLYANGRGTRADLQQAYRWFKKAASGGENNASARQRLAELKPRLNNTQIAEAERLASQ</sequence>
<dbReference type="PANTHER" id="PTHR11102">
    <property type="entry name" value="SEL-1-LIKE PROTEIN"/>
    <property type="match status" value="1"/>
</dbReference>
<name>A0ABT7DWT6_9NEIS</name>
<dbReference type="SUPFAM" id="SSF81901">
    <property type="entry name" value="HCP-like"/>
    <property type="match status" value="1"/>
</dbReference>
<evidence type="ECO:0000256" key="1">
    <source>
        <dbReference type="SAM" id="MobiDB-lite"/>
    </source>
</evidence>
<feature type="region of interest" description="Disordered" evidence="1">
    <location>
        <begin position="330"/>
        <end position="353"/>
    </location>
</feature>
<dbReference type="InterPro" id="IPR011009">
    <property type="entry name" value="Kinase-like_dom_sf"/>
</dbReference>
<dbReference type="InterPro" id="IPR011990">
    <property type="entry name" value="TPR-like_helical_dom_sf"/>
</dbReference>
<proteinExistence type="predicted"/>
<feature type="region of interest" description="Disordered" evidence="1">
    <location>
        <begin position="383"/>
        <end position="425"/>
    </location>
</feature>
<dbReference type="SUPFAM" id="SSF56112">
    <property type="entry name" value="Protein kinase-like (PK-like)"/>
    <property type="match status" value="1"/>
</dbReference>
<protein>
    <submittedName>
        <fullName evidence="2">Tetratricopeptide repeat protein</fullName>
    </submittedName>
</protein>
<feature type="compositionally biased region" description="Low complexity" evidence="1">
    <location>
        <begin position="393"/>
        <end position="404"/>
    </location>
</feature>
<dbReference type="Proteomes" id="UP001172778">
    <property type="component" value="Unassembled WGS sequence"/>
</dbReference>